<dbReference type="InterPro" id="IPR050204">
    <property type="entry name" value="AraC_XylS_family_regulators"/>
</dbReference>
<gene>
    <name evidence="5" type="ORF">BKG61_29435</name>
</gene>
<dbReference type="InterPro" id="IPR018062">
    <property type="entry name" value="HTH_AraC-typ_CS"/>
</dbReference>
<dbReference type="InterPro" id="IPR020449">
    <property type="entry name" value="Tscrpt_reg_AraC-type_HTH"/>
</dbReference>
<evidence type="ECO:0000313" key="6">
    <source>
        <dbReference type="Proteomes" id="UP000179636"/>
    </source>
</evidence>
<dbReference type="Proteomes" id="UP000179636">
    <property type="component" value="Unassembled WGS sequence"/>
</dbReference>
<accession>A0A1S1JFR8</accession>
<evidence type="ECO:0000256" key="2">
    <source>
        <dbReference type="ARBA" id="ARBA00023125"/>
    </source>
</evidence>
<feature type="domain" description="HTH araC/xylS-type" evidence="4">
    <location>
        <begin position="161"/>
        <end position="259"/>
    </location>
</feature>
<dbReference type="OrthoDB" id="110167at2"/>
<evidence type="ECO:0000313" key="5">
    <source>
        <dbReference type="EMBL" id="OHT81706.1"/>
    </source>
</evidence>
<dbReference type="InterPro" id="IPR018060">
    <property type="entry name" value="HTH_AraC"/>
</dbReference>
<dbReference type="GO" id="GO:0043565">
    <property type="term" value="F:sequence-specific DNA binding"/>
    <property type="evidence" value="ECO:0007669"/>
    <property type="project" value="InterPro"/>
</dbReference>
<dbReference type="PANTHER" id="PTHR46796:SF6">
    <property type="entry name" value="ARAC SUBFAMILY"/>
    <property type="match status" value="1"/>
</dbReference>
<dbReference type="AlphaFoldDB" id="A0A1Q9WA82"/>
<sequence>MLGIGVELVTQQFADSIDWSFSASEHKVLVWRTGRANSKEVEFEGGRAGRVIPRVSNVWVIPAEQRSAALATHAECSFAQLTLPIGIIGRDTLKPAVGGQDPLLHYMIERIVSVDGRGDVAARLLQETLAEGLRLHVRDRYGSGAPQRPRMGRELSRSEQRQLVEFIRDGLGSEIDLPTLAGLVGMKLDVFRQAFGKAFHMTPYQFVLDQRIAEAKMLLESAPISITEIGSLVGFSTPSHFATTFKNRVGVTPTAYRAAMWPKAERFDN</sequence>
<dbReference type="PRINTS" id="PR00032">
    <property type="entry name" value="HTHARAC"/>
</dbReference>
<protein>
    <submittedName>
        <fullName evidence="5">AraC family transcriptional regulator</fullName>
    </submittedName>
</protein>
<dbReference type="Pfam" id="PF12833">
    <property type="entry name" value="HTH_18"/>
    <property type="match status" value="1"/>
</dbReference>
<dbReference type="SUPFAM" id="SSF46689">
    <property type="entry name" value="Homeodomain-like"/>
    <property type="match status" value="1"/>
</dbReference>
<proteinExistence type="predicted"/>
<evidence type="ECO:0000256" key="3">
    <source>
        <dbReference type="ARBA" id="ARBA00023163"/>
    </source>
</evidence>
<reference evidence="5 6" key="1">
    <citation type="submission" date="2016-10" db="EMBL/GenBank/DDBJ databases">
        <title>Evaluation of Human, Animal and Environmental Mycobacterium chelonae Isolates by Core Genome Phylogenomic Analysis, Targeted Gene Comparison, and Anti-microbial Susceptibility Patterns: A Tale of Mistaken Identities.</title>
        <authorList>
            <person name="Fogelson S.B."/>
            <person name="Camus A.C."/>
            <person name="Lorenz W."/>
            <person name="Vasireddy R."/>
            <person name="Vasireddy S."/>
            <person name="Smith T."/>
            <person name="Brown-Elliott B.A."/>
            <person name="Wallace R.J.Jr."/>
            <person name="Hasan N.A."/>
            <person name="Reischl U."/>
            <person name="Sanchez S."/>
        </authorList>
    </citation>
    <scope>NUCLEOTIDE SEQUENCE [LARGE SCALE GENOMIC DNA]</scope>
    <source>
        <strain evidence="5 6">24999</strain>
    </source>
</reference>
<keyword evidence="6" id="KW-1185">Reference proteome</keyword>
<name>A0A1Q9WA82_9MYCO</name>
<dbReference type="Gene3D" id="1.10.10.60">
    <property type="entry name" value="Homeodomain-like"/>
    <property type="match status" value="2"/>
</dbReference>
<dbReference type="SMART" id="SM00342">
    <property type="entry name" value="HTH_ARAC"/>
    <property type="match status" value="1"/>
</dbReference>
<keyword evidence="3" id="KW-0804">Transcription</keyword>
<dbReference type="GO" id="GO:0003700">
    <property type="term" value="F:DNA-binding transcription factor activity"/>
    <property type="evidence" value="ECO:0007669"/>
    <property type="project" value="InterPro"/>
</dbReference>
<keyword evidence="2" id="KW-0238">DNA-binding</keyword>
<dbReference type="PROSITE" id="PS01124">
    <property type="entry name" value="HTH_ARAC_FAMILY_2"/>
    <property type="match status" value="1"/>
</dbReference>
<keyword evidence="1" id="KW-0805">Transcription regulation</keyword>
<dbReference type="InterPro" id="IPR009057">
    <property type="entry name" value="Homeodomain-like_sf"/>
</dbReference>
<comment type="caution">
    <text evidence="5">The sequence shown here is derived from an EMBL/GenBank/DDBJ whole genome shotgun (WGS) entry which is preliminary data.</text>
</comment>
<evidence type="ECO:0000259" key="4">
    <source>
        <dbReference type="PROSITE" id="PS01124"/>
    </source>
</evidence>
<accession>A0A1Q9WA82</accession>
<dbReference type="EMBL" id="MLHV01000054">
    <property type="protein sequence ID" value="OHT81706.1"/>
    <property type="molecule type" value="Genomic_DNA"/>
</dbReference>
<dbReference type="PANTHER" id="PTHR46796">
    <property type="entry name" value="HTH-TYPE TRANSCRIPTIONAL ACTIVATOR RHAS-RELATED"/>
    <property type="match status" value="1"/>
</dbReference>
<dbReference type="STRING" id="1908205.BKG60_17540"/>
<evidence type="ECO:0000256" key="1">
    <source>
        <dbReference type="ARBA" id="ARBA00023015"/>
    </source>
</evidence>
<organism evidence="5 6">
    <name type="scientific">Mycobacterium syngnathidarum</name>
    <dbReference type="NCBI Taxonomy" id="1908205"/>
    <lineage>
        <taxon>Bacteria</taxon>
        <taxon>Bacillati</taxon>
        <taxon>Actinomycetota</taxon>
        <taxon>Actinomycetes</taxon>
        <taxon>Mycobacteriales</taxon>
        <taxon>Mycobacteriaceae</taxon>
        <taxon>Mycobacterium</taxon>
    </lineage>
</organism>
<dbReference type="PROSITE" id="PS00041">
    <property type="entry name" value="HTH_ARAC_FAMILY_1"/>
    <property type="match status" value="1"/>
</dbReference>